<gene>
    <name evidence="9" type="ORF">H9871_04265</name>
</gene>
<dbReference type="AlphaFoldDB" id="A0A9D1US41"/>
<evidence type="ECO:0000256" key="1">
    <source>
        <dbReference type="ARBA" id="ARBA00004651"/>
    </source>
</evidence>
<dbReference type="Pfam" id="PF00482">
    <property type="entry name" value="T2SSF"/>
    <property type="match status" value="1"/>
</dbReference>
<dbReference type="InterPro" id="IPR018076">
    <property type="entry name" value="T2SS_GspF_dom"/>
</dbReference>
<keyword evidence="5 7" id="KW-0472">Membrane</keyword>
<sequence>MSGDILAVLTALALMGAVLLMGLPSSSPDLPRGMAKLWWQTWDRKGDLHESAAQGRRWRHGCGEGKSTQGGSAPSAEPVIDAGLLLDLTGAMLLAGVGIEAALHRLADCVPGAEPLGKVYRALIAGASWERAWSTLSDEEEENPVSMLRRLMGRDPAVSREERGHAELRRFGEHLSFSHATGAPTAHLLHSAAARARSQQRERAEERAAALGVKMVLPLGLFFLPAFIVLGVIPVVLGLLSGTLNS</sequence>
<name>A0A9D1US41_9MICC</name>
<dbReference type="PANTHER" id="PTHR35007:SF3">
    <property type="entry name" value="POSSIBLE CONSERVED ALANINE RICH MEMBRANE PROTEIN"/>
    <property type="match status" value="1"/>
</dbReference>
<evidence type="ECO:0000256" key="3">
    <source>
        <dbReference type="ARBA" id="ARBA00022692"/>
    </source>
</evidence>
<comment type="subcellular location">
    <subcellularLocation>
        <location evidence="1">Cell membrane</location>
        <topology evidence="1">Multi-pass membrane protein</topology>
    </subcellularLocation>
</comment>
<accession>A0A9D1US41</accession>
<feature type="domain" description="Type II secretion system protein GspF" evidence="8">
    <location>
        <begin position="86"/>
        <end position="231"/>
    </location>
</feature>
<feature type="transmembrane region" description="Helical" evidence="7">
    <location>
        <begin position="216"/>
        <end position="240"/>
    </location>
</feature>
<reference evidence="9" key="1">
    <citation type="journal article" date="2021" name="PeerJ">
        <title>Extensive microbial diversity within the chicken gut microbiome revealed by metagenomics and culture.</title>
        <authorList>
            <person name="Gilroy R."/>
            <person name="Ravi A."/>
            <person name="Getino M."/>
            <person name="Pursley I."/>
            <person name="Horton D.L."/>
            <person name="Alikhan N.F."/>
            <person name="Baker D."/>
            <person name="Gharbi K."/>
            <person name="Hall N."/>
            <person name="Watson M."/>
            <person name="Adriaenssens E.M."/>
            <person name="Foster-Nyarko E."/>
            <person name="Jarju S."/>
            <person name="Secka A."/>
            <person name="Antonio M."/>
            <person name="Oren A."/>
            <person name="Chaudhuri R.R."/>
            <person name="La Ragione R."/>
            <person name="Hildebrand F."/>
            <person name="Pallen M.J."/>
        </authorList>
    </citation>
    <scope>NUCLEOTIDE SEQUENCE</scope>
    <source>
        <strain evidence="9">ChiHejej3B27-3195</strain>
    </source>
</reference>
<keyword evidence="2" id="KW-1003">Cell membrane</keyword>
<evidence type="ECO:0000313" key="9">
    <source>
        <dbReference type="EMBL" id="HIW99338.1"/>
    </source>
</evidence>
<comment type="caution">
    <text evidence="9">The sequence shown here is derived from an EMBL/GenBank/DDBJ whole genome shotgun (WGS) entry which is preliminary data.</text>
</comment>
<dbReference type="EMBL" id="DXGD01000153">
    <property type="protein sequence ID" value="HIW99338.1"/>
    <property type="molecule type" value="Genomic_DNA"/>
</dbReference>
<protein>
    <submittedName>
        <fullName evidence="9">Type II secretion system F family protein</fullName>
    </submittedName>
</protein>
<keyword evidence="4 7" id="KW-1133">Transmembrane helix</keyword>
<evidence type="ECO:0000259" key="8">
    <source>
        <dbReference type="Pfam" id="PF00482"/>
    </source>
</evidence>
<evidence type="ECO:0000256" key="4">
    <source>
        <dbReference type="ARBA" id="ARBA00022989"/>
    </source>
</evidence>
<keyword evidence="3 7" id="KW-0812">Transmembrane</keyword>
<organism evidence="9 10">
    <name type="scientific">Candidatus Nesterenkonia stercoripullorum</name>
    <dbReference type="NCBI Taxonomy" id="2838701"/>
    <lineage>
        <taxon>Bacteria</taxon>
        <taxon>Bacillati</taxon>
        <taxon>Actinomycetota</taxon>
        <taxon>Actinomycetes</taxon>
        <taxon>Micrococcales</taxon>
        <taxon>Micrococcaceae</taxon>
        <taxon>Nesterenkonia</taxon>
    </lineage>
</organism>
<reference evidence="9" key="2">
    <citation type="submission" date="2021-04" db="EMBL/GenBank/DDBJ databases">
        <authorList>
            <person name="Gilroy R."/>
        </authorList>
    </citation>
    <scope>NUCLEOTIDE SEQUENCE</scope>
    <source>
        <strain evidence="9">ChiHejej3B27-3195</strain>
    </source>
</reference>
<dbReference type="PANTHER" id="PTHR35007">
    <property type="entry name" value="INTEGRAL MEMBRANE PROTEIN-RELATED"/>
    <property type="match status" value="1"/>
</dbReference>
<feature type="region of interest" description="Disordered" evidence="6">
    <location>
        <begin position="50"/>
        <end position="75"/>
    </location>
</feature>
<evidence type="ECO:0000256" key="6">
    <source>
        <dbReference type="SAM" id="MobiDB-lite"/>
    </source>
</evidence>
<evidence type="ECO:0000256" key="2">
    <source>
        <dbReference type="ARBA" id="ARBA00022475"/>
    </source>
</evidence>
<proteinExistence type="predicted"/>
<evidence type="ECO:0000256" key="5">
    <source>
        <dbReference type="ARBA" id="ARBA00023136"/>
    </source>
</evidence>
<evidence type="ECO:0000313" key="10">
    <source>
        <dbReference type="Proteomes" id="UP000824151"/>
    </source>
</evidence>
<evidence type="ECO:0000256" key="7">
    <source>
        <dbReference type="SAM" id="Phobius"/>
    </source>
</evidence>
<dbReference type="GO" id="GO:0005886">
    <property type="term" value="C:plasma membrane"/>
    <property type="evidence" value="ECO:0007669"/>
    <property type="project" value="UniProtKB-SubCell"/>
</dbReference>
<feature type="transmembrane region" description="Helical" evidence="7">
    <location>
        <begin position="6"/>
        <end position="24"/>
    </location>
</feature>
<dbReference type="Proteomes" id="UP000824151">
    <property type="component" value="Unassembled WGS sequence"/>
</dbReference>